<dbReference type="InterPro" id="IPR004995">
    <property type="entry name" value="Spore_Ger"/>
</dbReference>
<dbReference type="GO" id="GO:0009847">
    <property type="term" value="P:spore germination"/>
    <property type="evidence" value="ECO:0007669"/>
    <property type="project" value="InterPro"/>
</dbReference>
<dbReference type="PANTHER" id="PTHR22550:SF5">
    <property type="entry name" value="LEUCINE ZIPPER PROTEIN 4"/>
    <property type="match status" value="1"/>
</dbReference>
<dbReference type="InterPro" id="IPR050768">
    <property type="entry name" value="UPF0353/GerABKA_families"/>
</dbReference>
<feature type="transmembrane region" description="Helical" evidence="3">
    <location>
        <begin position="239"/>
        <end position="261"/>
    </location>
</feature>
<dbReference type="AlphaFoldDB" id="A0A8J4SJE3"/>
<feature type="region of interest" description="Disordered" evidence="2">
    <location>
        <begin position="429"/>
        <end position="449"/>
    </location>
</feature>
<evidence type="ECO:0000313" key="4">
    <source>
        <dbReference type="EMBL" id="KAF4326221.1"/>
    </source>
</evidence>
<reference evidence="4" key="2">
    <citation type="submission" date="2020-02" db="EMBL/GenBank/DDBJ databases">
        <authorList>
            <person name="Studholme D.J."/>
        </authorList>
    </citation>
    <scope>NUCLEOTIDE SEQUENCE</scope>
    <source>
        <strain evidence="4">00238/432</strain>
    </source>
</reference>
<evidence type="ECO:0000256" key="3">
    <source>
        <dbReference type="SAM" id="Phobius"/>
    </source>
</evidence>
<protein>
    <recommendedName>
        <fullName evidence="6">Spore germination protein</fullName>
    </recommendedName>
</protein>
<dbReference type="EMBL" id="AOFI03000001">
    <property type="protein sequence ID" value="KAF4326221.1"/>
    <property type="molecule type" value="Genomic_DNA"/>
</dbReference>
<sequence length="449" mass="49325">MEHIIEPLKKEGNRTLPSEDDHSSTNGLEHVKGLLTSGAIKETTDLEQVFEFLLSGNTVVLLDGYSTALVSSTKGGDERSVSEPSTQTVIRGPRDSFVESISTNIALIRRKINNVDLWLETMHIGKMTKTKVGMMYIKGVAEEEIVSEIRSRLSKINIDSILESGYIEELIQDKTFTPFPTLQNTDRPDGAAAALLEGRIAILVDGTPFVLLAPALFIQFFQASEDYYQRWDIASLIRILRYISFGISMLAPSVYIAVTTFHQELVPTPLITNLAAQREGVPFPAFVEALLMEVMFEVLREAGTRMGRAIGTSISIVGTLVIGQAAVEAGMVSAAMVIVVSSTAISNFVSPTFNMGISARMLRFILMLLSATLGLYGVTLGIIVIVLHLCSLRSFGVPYMSPIAPFSTNDQEDVLIRLPRWMMRLRPKSLNPSNPIREGTNKLKKGNTP</sequence>
<feature type="transmembrane region" description="Helical" evidence="3">
    <location>
        <begin position="365"/>
        <end position="389"/>
    </location>
</feature>
<proteinExistence type="predicted"/>
<evidence type="ECO:0000256" key="1">
    <source>
        <dbReference type="ARBA" id="ARBA00023136"/>
    </source>
</evidence>
<accession>A0A8J4SJE3</accession>
<organism evidence="4 5">
    <name type="scientific">Phytophthora kernoviae 00238/432</name>
    <dbReference type="NCBI Taxonomy" id="1284355"/>
    <lineage>
        <taxon>Eukaryota</taxon>
        <taxon>Sar</taxon>
        <taxon>Stramenopiles</taxon>
        <taxon>Oomycota</taxon>
        <taxon>Peronosporomycetes</taxon>
        <taxon>Peronosporales</taxon>
        <taxon>Peronosporaceae</taxon>
        <taxon>Phytophthora</taxon>
    </lineage>
</organism>
<feature type="transmembrane region" description="Helical" evidence="3">
    <location>
        <begin position="333"/>
        <end position="353"/>
    </location>
</feature>
<dbReference type="Proteomes" id="UP000702964">
    <property type="component" value="Unassembled WGS sequence"/>
</dbReference>
<keyword evidence="1 3" id="KW-0472">Membrane</keyword>
<dbReference type="Pfam" id="PF03323">
    <property type="entry name" value="GerA"/>
    <property type="match status" value="1"/>
</dbReference>
<keyword evidence="3" id="KW-0812">Transmembrane</keyword>
<feature type="region of interest" description="Disordered" evidence="2">
    <location>
        <begin position="1"/>
        <end position="28"/>
    </location>
</feature>
<feature type="compositionally biased region" description="Basic and acidic residues" evidence="2">
    <location>
        <begin position="1"/>
        <end position="23"/>
    </location>
</feature>
<comment type="caution">
    <text evidence="4">The sequence shown here is derived from an EMBL/GenBank/DDBJ whole genome shotgun (WGS) entry which is preliminary data.</text>
</comment>
<dbReference type="GO" id="GO:0016020">
    <property type="term" value="C:membrane"/>
    <property type="evidence" value="ECO:0007669"/>
    <property type="project" value="InterPro"/>
</dbReference>
<gene>
    <name evidence="4" type="ORF">G195_000099</name>
</gene>
<evidence type="ECO:0000256" key="2">
    <source>
        <dbReference type="SAM" id="MobiDB-lite"/>
    </source>
</evidence>
<evidence type="ECO:0008006" key="6">
    <source>
        <dbReference type="Google" id="ProtNLM"/>
    </source>
</evidence>
<name>A0A8J4SJE3_9STRA</name>
<dbReference type="PANTHER" id="PTHR22550">
    <property type="entry name" value="SPORE GERMINATION PROTEIN"/>
    <property type="match status" value="1"/>
</dbReference>
<dbReference type="PIRSF" id="PIRSF005690">
    <property type="entry name" value="GerBA"/>
    <property type="match status" value="1"/>
</dbReference>
<keyword evidence="3" id="KW-1133">Transmembrane helix</keyword>
<evidence type="ECO:0000313" key="5">
    <source>
        <dbReference type="Proteomes" id="UP000702964"/>
    </source>
</evidence>
<reference evidence="4" key="1">
    <citation type="journal article" date="2015" name="Genom Data">
        <title>Draft genome sequences of Phytophthora kernoviae and Phytophthora ramorum lineage EU2 from Scotland.</title>
        <authorList>
            <person name="Sambles C."/>
            <person name="Schlenzig A."/>
            <person name="O'Neill P."/>
            <person name="Grant M."/>
            <person name="Studholme D.J."/>
        </authorList>
    </citation>
    <scope>NUCLEOTIDE SEQUENCE</scope>
    <source>
        <strain evidence="4">00238/432</strain>
    </source>
</reference>